<reference evidence="2 3" key="1">
    <citation type="submission" date="2015-04" db="EMBL/GenBank/DDBJ databases">
        <authorList>
            <person name="Syromyatnikov M.Y."/>
            <person name="Popov V.N."/>
        </authorList>
    </citation>
    <scope>NUCLEOTIDE SEQUENCE [LARGE SCALE GENOMIC DNA]</scope>
</reference>
<evidence type="ECO:0000313" key="3">
    <source>
        <dbReference type="Proteomes" id="UP000183832"/>
    </source>
</evidence>
<evidence type="ECO:0000313" key="2">
    <source>
        <dbReference type="EMBL" id="CRK89966.1"/>
    </source>
</evidence>
<organism evidence="2 3">
    <name type="scientific">Clunio marinus</name>
    <dbReference type="NCBI Taxonomy" id="568069"/>
    <lineage>
        <taxon>Eukaryota</taxon>
        <taxon>Metazoa</taxon>
        <taxon>Ecdysozoa</taxon>
        <taxon>Arthropoda</taxon>
        <taxon>Hexapoda</taxon>
        <taxon>Insecta</taxon>
        <taxon>Pterygota</taxon>
        <taxon>Neoptera</taxon>
        <taxon>Endopterygota</taxon>
        <taxon>Diptera</taxon>
        <taxon>Nematocera</taxon>
        <taxon>Chironomoidea</taxon>
        <taxon>Chironomidae</taxon>
        <taxon>Clunio</taxon>
    </lineage>
</organism>
<gene>
    <name evidence="2" type="primary">B12D family containing protein</name>
    <name evidence="2" type="ORF">CLUMA_CG003694</name>
</gene>
<dbReference type="OrthoDB" id="5511684at2759"/>
<name>A0A1J1HTZ8_9DIPT</name>
<dbReference type="Pfam" id="PF06522">
    <property type="entry name" value="B12D"/>
    <property type="match status" value="1"/>
</dbReference>
<keyword evidence="3" id="KW-1185">Reference proteome</keyword>
<feature type="transmembrane region" description="Helical" evidence="1">
    <location>
        <begin position="16"/>
        <end position="36"/>
    </location>
</feature>
<evidence type="ECO:0000256" key="1">
    <source>
        <dbReference type="SAM" id="Phobius"/>
    </source>
</evidence>
<dbReference type="EMBL" id="CVRI01000015">
    <property type="protein sequence ID" value="CRK89966.1"/>
    <property type="molecule type" value="Genomic_DNA"/>
</dbReference>
<sequence>MTLRGWRFSEWRKYPALIPIFVCCAVSTGWALFYSLRQLTCHRDVVFDRKKNQDPWSKRDGKMLRFWYGNYDRNNQVPAPDYVNMIGDLPGTKKEKKKKLFYL</sequence>
<keyword evidence="1" id="KW-0812">Transmembrane</keyword>
<accession>A0A1J1HTZ8</accession>
<proteinExistence type="predicted"/>
<keyword evidence="1" id="KW-1133">Transmembrane helix</keyword>
<dbReference type="AlphaFoldDB" id="A0A1J1HTZ8"/>
<keyword evidence="1" id="KW-0472">Membrane</keyword>
<protein>
    <submittedName>
        <fullName evidence="2">CLUMA_CG003694, isoform A</fullName>
    </submittedName>
</protein>
<dbReference type="InterPro" id="IPR010530">
    <property type="entry name" value="B12D"/>
</dbReference>
<dbReference type="Proteomes" id="UP000183832">
    <property type="component" value="Unassembled WGS sequence"/>
</dbReference>